<evidence type="ECO:0000313" key="2">
    <source>
        <dbReference type="Proteomes" id="UP000243006"/>
    </source>
</evidence>
<comment type="caution">
    <text evidence="1">The sequence shown here is derived from an EMBL/GenBank/DDBJ whole genome shotgun (WGS) entry which is preliminary data.</text>
</comment>
<proteinExistence type="predicted"/>
<reference evidence="1 2" key="1">
    <citation type="submission" date="2015-04" db="EMBL/GenBank/DDBJ databases">
        <title>Draft genome of the roundworm Trichinella nativa.</title>
        <authorList>
            <person name="Mitreva M."/>
        </authorList>
    </citation>
    <scope>NUCLEOTIDE SEQUENCE [LARGE SCALE GENOMIC DNA]</scope>
    <source>
        <strain evidence="1 2">ISS45</strain>
    </source>
</reference>
<dbReference type="Proteomes" id="UP000243006">
    <property type="component" value="Unassembled WGS sequence"/>
</dbReference>
<dbReference type="AlphaFoldDB" id="A0A1Y3EZT0"/>
<gene>
    <name evidence="1" type="ORF">D917_05447</name>
</gene>
<name>A0A1Y3EZT0_9BILA</name>
<evidence type="ECO:0000313" key="1">
    <source>
        <dbReference type="EMBL" id="OUC49376.1"/>
    </source>
</evidence>
<accession>A0A1Y3EZT0</accession>
<dbReference type="EMBL" id="LVZM01001073">
    <property type="protein sequence ID" value="OUC49376.1"/>
    <property type="molecule type" value="Genomic_DNA"/>
</dbReference>
<protein>
    <submittedName>
        <fullName evidence="1">Uncharacterized protein</fullName>
    </submittedName>
</protein>
<organism evidence="1 2">
    <name type="scientific">Trichinella nativa</name>
    <dbReference type="NCBI Taxonomy" id="6335"/>
    <lineage>
        <taxon>Eukaryota</taxon>
        <taxon>Metazoa</taxon>
        <taxon>Ecdysozoa</taxon>
        <taxon>Nematoda</taxon>
        <taxon>Enoplea</taxon>
        <taxon>Dorylaimia</taxon>
        <taxon>Trichinellida</taxon>
        <taxon>Trichinellidae</taxon>
        <taxon>Trichinella</taxon>
    </lineage>
</organism>
<sequence length="171" mass="19590">MYLSAVEVLATGTAVEQQNRLINQRRTGKKRRRSNCRRSASGVKIIKVVQARPAPAFKNCTVYLLRMSRTNMTTTFAVGRKNFVCLQIFQHHLKAQMVSCWLDLEVEREVDKDRKHCTASLLGSFFNVSAVFKPTTTISRAFSVPMPVVHQLKQLFIRTSTTNETDFNHFH</sequence>